<keyword evidence="3" id="KW-1185">Reference proteome</keyword>
<feature type="transmembrane region" description="Helical" evidence="1">
    <location>
        <begin position="28"/>
        <end position="51"/>
    </location>
</feature>
<dbReference type="EMBL" id="MU842925">
    <property type="protein sequence ID" value="KAK2025967.1"/>
    <property type="molecule type" value="Genomic_DNA"/>
</dbReference>
<sequence>MRAVSSRKTQTLISTPVDPPHSALVMPLFLAISLVSRSGLIVSTLFCCLFYKSFDVWGSYM</sequence>
<evidence type="ECO:0000313" key="2">
    <source>
        <dbReference type="EMBL" id="KAK2025967.1"/>
    </source>
</evidence>
<accession>A0AAD9HCU0</accession>
<evidence type="ECO:0000256" key="1">
    <source>
        <dbReference type="SAM" id="Phobius"/>
    </source>
</evidence>
<proteinExistence type="predicted"/>
<name>A0AAD9HCU0_9PEZI</name>
<evidence type="ECO:0000313" key="3">
    <source>
        <dbReference type="Proteomes" id="UP001232148"/>
    </source>
</evidence>
<dbReference type="AlphaFoldDB" id="A0AAD9HCU0"/>
<comment type="caution">
    <text evidence="2">The sequence shown here is derived from an EMBL/GenBank/DDBJ whole genome shotgun (WGS) entry which is preliminary data.</text>
</comment>
<keyword evidence="1" id="KW-0812">Transmembrane</keyword>
<keyword evidence="1" id="KW-1133">Transmembrane helix</keyword>
<organism evidence="2 3">
    <name type="scientific">Colletotrichum zoysiae</name>
    <dbReference type="NCBI Taxonomy" id="1216348"/>
    <lineage>
        <taxon>Eukaryota</taxon>
        <taxon>Fungi</taxon>
        <taxon>Dikarya</taxon>
        <taxon>Ascomycota</taxon>
        <taxon>Pezizomycotina</taxon>
        <taxon>Sordariomycetes</taxon>
        <taxon>Hypocreomycetidae</taxon>
        <taxon>Glomerellales</taxon>
        <taxon>Glomerellaceae</taxon>
        <taxon>Colletotrichum</taxon>
        <taxon>Colletotrichum graminicola species complex</taxon>
    </lineage>
</organism>
<reference evidence="2" key="1">
    <citation type="submission" date="2021-06" db="EMBL/GenBank/DDBJ databases">
        <title>Comparative genomics, transcriptomics and evolutionary studies reveal genomic signatures of adaptation to plant cell wall in hemibiotrophic fungi.</title>
        <authorList>
            <consortium name="DOE Joint Genome Institute"/>
            <person name="Baroncelli R."/>
            <person name="Diaz J.F."/>
            <person name="Benocci T."/>
            <person name="Peng M."/>
            <person name="Battaglia E."/>
            <person name="Haridas S."/>
            <person name="Andreopoulos W."/>
            <person name="Labutti K."/>
            <person name="Pangilinan J."/>
            <person name="Floch G.L."/>
            <person name="Makela M.R."/>
            <person name="Henrissat B."/>
            <person name="Grigoriev I.V."/>
            <person name="Crouch J.A."/>
            <person name="De Vries R.P."/>
            <person name="Sukno S.A."/>
            <person name="Thon M.R."/>
        </authorList>
    </citation>
    <scope>NUCLEOTIDE SEQUENCE</scope>
    <source>
        <strain evidence="2">MAFF235873</strain>
    </source>
</reference>
<protein>
    <submittedName>
        <fullName evidence="2">Uncharacterized protein</fullName>
    </submittedName>
</protein>
<keyword evidence="1" id="KW-0472">Membrane</keyword>
<dbReference type="Proteomes" id="UP001232148">
    <property type="component" value="Unassembled WGS sequence"/>
</dbReference>
<gene>
    <name evidence="2" type="ORF">LX32DRAFT_39757</name>
</gene>